<dbReference type="RefSeq" id="WP_380324795.1">
    <property type="nucleotide sequence ID" value="NZ_JBHYPW010000026.1"/>
</dbReference>
<feature type="chain" id="PRO_5046991856" description="Lipoprotein" evidence="2">
    <location>
        <begin position="23"/>
        <end position="271"/>
    </location>
</feature>
<reference evidence="3 4" key="1">
    <citation type="submission" date="2024-09" db="EMBL/GenBank/DDBJ databases">
        <title>The Natural Products Discovery Center: Release of the First 8490 Sequenced Strains for Exploring Actinobacteria Biosynthetic Diversity.</title>
        <authorList>
            <person name="Kalkreuter E."/>
            <person name="Kautsar S.A."/>
            <person name="Yang D."/>
            <person name="Bader C.D."/>
            <person name="Teijaro C.N."/>
            <person name="Fluegel L."/>
            <person name="Davis C.M."/>
            <person name="Simpson J.R."/>
            <person name="Lauterbach L."/>
            <person name="Steele A.D."/>
            <person name="Gui C."/>
            <person name="Meng S."/>
            <person name="Li G."/>
            <person name="Viehrig K."/>
            <person name="Ye F."/>
            <person name="Su P."/>
            <person name="Kiefer A.F."/>
            <person name="Nichols A."/>
            <person name="Cepeda A.J."/>
            <person name="Yan W."/>
            <person name="Fan B."/>
            <person name="Jiang Y."/>
            <person name="Adhikari A."/>
            <person name="Zheng C.-J."/>
            <person name="Schuster L."/>
            <person name="Cowan T.M."/>
            <person name="Smanski M.J."/>
            <person name="Chevrette M.G."/>
            <person name="De Carvalho L.P.S."/>
            <person name="Shen B."/>
        </authorList>
    </citation>
    <scope>NUCLEOTIDE SEQUENCE [LARGE SCALE GENOMIC DNA]</scope>
    <source>
        <strain evidence="3 4">NPDC058753</strain>
    </source>
</reference>
<feature type="signal peptide" evidence="2">
    <location>
        <begin position="1"/>
        <end position="22"/>
    </location>
</feature>
<evidence type="ECO:0000313" key="3">
    <source>
        <dbReference type="EMBL" id="MFE1354904.1"/>
    </source>
</evidence>
<feature type="region of interest" description="Disordered" evidence="1">
    <location>
        <begin position="26"/>
        <end position="80"/>
    </location>
</feature>
<name>A0ABW6GQL8_9ACTN</name>
<keyword evidence="2" id="KW-0732">Signal</keyword>
<evidence type="ECO:0000256" key="2">
    <source>
        <dbReference type="SAM" id="SignalP"/>
    </source>
</evidence>
<evidence type="ECO:0000313" key="4">
    <source>
        <dbReference type="Proteomes" id="UP001599542"/>
    </source>
</evidence>
<organism evidence="3 4">
    <name type="scientific">Kitasatospora phosalacinea</name>
    <dbReference type="NCBI Taxonomy" id="2065"/>
    <lineage>
        <taxon>Bacteria</taxon>
        <taxon>Bacillati</taxon>
        <taxon>Actinomycetota</taxon>
        <taxon>Actinomycetes</taxon>
        <taxon>Kitasatosporales</taxon>
        <taxon>Streptomycetaceae</taxon>
        <taxon>Kitasatospora</taxon>
    </lineage>
</organism>
<proteinExistence type="predicted"/>
<gene>
    <name evidence="3" type="ORF">ACFW6T_23245</name>
</gene>
<sequence length="271" mass="27253">MRSLRLAAATVACLSAVALLSACDPEGTDTGDSAASGAPSAVPSTPAAAKSPAAKSPAAKTSATPAATSPATPGKAGRLPAGVWVDPKAVPLNAALHWRAPGPAKVLGEQGKLQIETLCHTRRDEYHAEVAMVETASLGGASGDWKADETIASYGSGADSSGVIQTTYALMGVFAQGVKDCAATAPGAKVTVVAEDVDHLFADVTLPQADGSTVVVHEFLVSNRGSIAELTLRADLPAGARPKTAWTAPADRQALSDALGKPACTAFKDCV</sequence>
<comment type="caution">
    <text evidence="3">The sequence shown here is derived from an EMBL/GenBank/DDBJ whole genome shotgun (WGS) entry which is preliminary data.</text>
</comment>
<accession>A0ABW6GQL8</accession>
<evidence type="ECO:0000256" key="1">
    <source>
        <dbReference type="SAM" id="MobiDB-lite"/>
    </source>
</evidence>
<feature type="compositionally biased region" description="Low complexity" evidence="1">
    <location>
        <begin position="33"/>
        <end position="77"/>
    </location>
</feature>
<dbReference type="Proteomes" id="UP001599542">
    <property type="component" value="Unassembled WGS sequence"/>
</dbReference>
<keyword evidence="4" id="KW-1185">Reference proteome</keyword>
<dbReference type="EMBL" id="JBHYPX010000051">
    <property type="protein sequence ID" value="MFE1354904.1"/>
    <property type="molecule type" value="Genomic_DNA"/>
</dbReference>
<protein>
    <recommendedName>
        <fullName evidence="5">Lipoprotein</fullName>
    </recommendedName>
</protein>
<evidence type="ECO:0008006" key="5">
    <source>
        <dbReference type="Google" id="ProtNLM"/>
    </source>
</evidence>
<dbReference type="PROSITE" id="PS51257">
    <property type="entry name" value="PROKAR_LIPOPROTEIN"/>
    <property type="match status" value="1"/>
</dbReference>